<keyword evidence="6" id="KW-0804">Transcription</keyword>
<dbReference type="GeneID" id="301681022"/>
<gene>
    <name evidence="7" type="primary">furB</name>
    <name evidence="7" type="ORF">NIES46_00390</name>
</gene>
<evidence type="ECO:0000256" key="2">
    <source>
        <dbReference type="ARBA" id="ARBA00022491"/>
    </source>
</evidence>
<dbReference type="PANTHER" id="PTHR33202:SF19">
    <property type="entry name" value="FERRIC UPTAKE REGULATION PROTEIN"/>
    <property type="match status" value="1"/>
</dbReference>
<dbReference type="InterPro" id="IPR036388">
    <property type="entry name" value="WH-like_DNA-bd_sf"/>
</dbReference>
<dbReference type="RefSeq" id="WP_014276317.1">
    <property type="nucleotide sequence ID" value="NZ_BIMW01000001.1"/>
</dbReference>
<evidence type="ECO:0000256" key="5">
    <source>
        <dbReference type="ARBA" id="ARBA00023125"/>
    </source>
</evidence>
<sequence>MKTRRTRSQERILSKLKALRRSLSAQDLYMEMRKNDQAMGLATIYRSLDALKKEGLVHVRLLGNGESVYSLVQEDEHYLTCVECGYSIVIDECPVHHLEATLQQSHNFKIYYHTLEFFGLCDRCAKNSES</sequence>
<keyword evidence="3" id="KW-0862">Zinc</keyword>
<keyword evidence="2" id="KW-0678">Repressor</keyword>
<dbReference type="Gene3D" id="3.30.1490.190">
    <property type="match status" value="1"/>
</dbReference>
<dbReference type="InterPro" id="IPR002481">
    <property type="entry name" value="FUR"/>
</dbReference>
<reference evidence="7 8" key="1">
    <citation type="journal article" date="2019" name="J Genomics">
        <title>The Draft Genome of a Hydrogen-producing Cyanobacterium, Arthrospira platensis NIES-46.</title>
        <authorList>
            <person name="Suzuki S."/>
            <person name="Yamaguchi H."/>
            <person name="Kawachi M."/>
        </authorList>
    </citation>
    <scope>NUCLEOTIDE SEQUENCE [LARGE SCALE GENOMIC DNA]</scope>
    <source>
        <strain evidence="7 8">NIES-46</strain>
    </source>
</reference>
<evidence type="ECO:0000256" key="3">
    <source>
        <dbReference type="ARBA" id="ARBA00022833"/>
    </source>
</evidence>
<dbReference type="PANTHER" id="PTHR33202">
    <property type="entry name" value="ZINC UPTAKE REGULATION PROTEIN"/>
    <property type="match status" value="1"/>
</dbReference>
<keyword evidence="8" id="KW-1185">Reference proteome</keyword>
<keyword evidence="5" id="KW-0238">DNA-binding</keyword>
<dbReference type="InterPro" id="IPR036390">
    <property type="entry name" value="WH_DNA-bd_sf"/>
</dbReference>
<dbReference type="EMBL" id="BIMW01000001">
    <property type="protein sequence ID" value="GCE92005.1"/>
    <property type="molecule type" value="Genomic_DNA"/>
</dbReference>
<evidence type="ECO:0000256" key="4">
    <source>
        <dbReference type="ARBA" id="ARBA00023015"/>
    </source>
</evidence>
<dbReference type="SUPFAM" id="SSF46785">
    <property type="entry name" value="Winged helix' DNA-binding domain"/>
    <property type="match status" value="1"/>
</dbReference>
<comment type="similarity">
    <text evidence="1">Belongs to the Fur family.</text>
</comment>
<evidence type="ECO:0000313" key="8">
    <source>
        <dbReference type="Proteomes" id="UP000326169"/>
    </source>
</evidence>
<organism evidence="7 8">
    <name type="scientific">Limnospira platensis NIES-46</name>
    <dbReference type="NCBI Taxonomy" id="1236695"/>
    <lineage>
        <taxon>Bacteria</taxon>
        <taxon>Bacillati</taxon>
        <taxon>Cyanobacteriota</taxon>
        <taxon>Cyanophyceae</taxon>
        <taxon>Oscillatoriophycideae</taxon>
        <taxon>Oscillatoriales</taxon>
        <taxon>Sirenicapillariaceae</taxon>
        <taxon>Limnospira</taxon>
    </lineage>
</organism>
<accession>A0A5M3T0Z2</accession>
<dbReference type="Proteomes" id="UP000326169">
    <property type="component" value="Unassembled WGS sequence"/>
</dbReference>
<protein>
    <submittedName>
        <fullName evidence="7">Ferric uptake regulation protein</fullName>
    </submittedName>
</protein>
<dbReference type="Pfam" id="PF01475">
    <property type="entry name" value="FUR"/>
    <property type="match status" value="1"/>
</dbReference>
<evidence type="ECO:0000256" key="6">
    <source>
        <dbReference type="ARBA" id="ARBA00023163"/>
    </source>
</evidence>
<dbReference type="CDD" id="cd07153">
    <property type="entry name" value="Fur_like"/>
    <property type="match status" value="1"/>
</dbReference>
<name>A0A5M3T0Z2_LIMPL</name>
<comment type="caution">
    <text evidence="7">The sequence shown here is derived from an EMBL/GenBank/DDBJ whole genome shotgun (WGS) entry which is preliminary data.</text>
</comment>
<proteinExistence type="inferred from homology"/>
<dbReference type="Gene3D" id="1.10.10.10">
    <property type="entry name" value="Winged helix-like DNA-binding domain superfamily/Winged helix DNA-binding domain"/>
    <property type="match status" value="1"/>
</dbReference>
<evidence type="ECO:0000313" key="7">
    <source>
        <dbReference type="EMBL" id="GCE92005.1"/>
    </source>
</evidence>
<evidence type="ECO:0000256" key="1">
    <source>
        <dbReference type="ARBA" id="ARBA00007957"/>
    </source>
</evidence>
<dbReference type="InterPro" id="IPR043135">
    <property type="entry name" value="Fur_C"/>
</dbReference>
<keyword evidence="4" id="KW-0805">Transcription regulation</keyword>